<gene>
    <name evidence="21" type="ORF">Cni_G03072</name>
</gene>
<feature type="transmembrane region" description="Helical" evidence="18">
    <location>
        <begin position="604"/>
        <end position="622"/>
    </location>
</feature>
<evidence type="ECO:0000256" key="13">
    <source>
        <dbReference type="ARBA" id="ARBA00023303"/>
    </source>
</evidence>
<dbReference type="InterPro" id="IPR001320">
    <property type="entry name" value="Iontro_rcpt_C"/>
</dbReference>
<evidence type="ECO:0000256" key="14">
    <source>
        <dbReference type="ARBA" id="ARBA00049638"/>
    </source>
</evidence>
<protein>
    <recommendedName>
        <fullName evidence="15">Glutamate receptor</fullName>
    </recommendedName>
</protein>
<dbReference type="SUPFAM" id="SSF53850">
    <property type="entry name" value="Periplasmic binding protein-like II"/>
    <property type="match status" value="1"/>
</dbReference>
<dbReference type="SMART" id="SM00079">
    <property type="entry name" value="PBPe"/>
    <property type="match status" value="1"/>
</dbReference>
<dbReference type="GO" id="GO:0015276">
    <property type="term" value="F:ligand-gated monoatomic ion channel activity"/>
    <property type="evidence" value="ECO:0007669"/>
    <property type="project" value="InterPro"/>
</dbReference>
<dbReference type="InterPro" id="IPR019594">
    <property type="entry name" value="Glu/Gly-bd"/>
</dbReference>
<evidence type="ECO:0000256" key="17">
    <source>
        <dbReference type="SAM" id="MobiDB-lite"/>
    </source>
</evidence>
<dbReference type="PIRSF" id="PIRSF037090">
    <property type="entry name" value="Iontro_Glu-like_rcpt_pln"/>
    <property type="match status" value="1"/>
</dbReference>
<evidence type="ECO:0000256" key="5">
    <source>
        <dbReference type="ARBA" id="ARBA00022692"/>
    </source>
</evidence>
<feature type="transmembrane region" description="Helical" evidence="18">
    <location>
        <begin position="664"/>
        <end position="682"/>
    </location>
</feature>
<dbReference type="InterPro" id="IPR044440">
    <property type="entry name" value="GABAb_receptor_plant_PBP1"/>
</dbReference>
<dbReference type="GO" id="GO:0016020">
    <property type="term" value="C:membrane"/>
    <property type="evidence" value="ECO:0007669"/>
    <property type="project" value="UniProtKB-SubCell"/>
</dbReference>
<keyword evidence="8 15" id="KW-0406">Ion transport</keyword>
<keyword evidence="4 15" id="KW-0813">Transport</keyword>
<dbReference type="InterPro" id="IPR028082">
    <property type="entry name" value="Peripla_BP_I"/>
</dbReference>
<comment type="similarity">
    <text evidence="2 15">Belongs to the glutamate-gated ion channel (TC 1.A.10.1) family.</text>
</comment>
<dbReference type="SUPFAM" id="SSF53822">
    <property type="entry name" value="Periplasmic binding protein-like I"/>
    <property type="match status" value="1"/>
</dbReference>
<organism evidence="21 22">
    <name type="scientific">Canna indica</name>
    <name type="common">Indian-shot</name>
    <dbReference type="NCBI Taxonomy" id="4628"/>
    <lineage>
        <taxon>Eukaryota</taxon>
        <taxon>Viridiplantae</taxon>
        <taxon>Streptophyta</taxon>
        <taxon>Embryophyta</taxon>
        <taxon>Tracheophyta</taxon>
        <taxon>Spermatophyta</taxon>
        <taxon>Magnoliopsida</taxon>
        <taxon>Liliopsida</taxon>
        <taxon>Zingiberales</taxon>
        <taxon>Cannaceae</taxon>
        <taxon>Canna</taxon>
    </lineage>
</organism>
<sequence>MREQAQRHVHLTSFLLFLSSLLPLSAAPPPLPPLHASSAAATFKVGLILDMTSSVGKVCRTATRMAVDDFYAAYPNSTSRLRLLPRDSSRDVVNAADAALDLLTNEKVHAILGPQTSVEAPFVSDLGAAAHVPVVSFSATSPAVSPARSPYFVRAGASDAAQVRAIAAIIQAFNWRRVVPIYEDSDYGTALVPFLVDALGEVDAAVPYRCALSPSSTKDHISAELYRLKTLQTRVFVVHVTAPLALLLFPLIQQAEMMSDGFVWILTEGLTSQLGSIDPFYFVRDTMQGVLGLKPYIPMTGPLKDFKRRWRREFLKEDPESDITDLSNFGIWAYDAVWAVAAAAQRLGAAVGPDFLRRSNSSRATDFSKLGVSKTGPKLLDYIKTTEFEGLGGRFRLQDGQLNVTAYQIMNVNGEKAREIGFWTAKYGLRRELNLSSAKAYSANRDGLRPVIWPGYSTAVPRGWVTPTSGRKLRIAVPGPVEPGFHSFLNVERDPDTNDTRASGFVVEVFEAAVRRLPYALLFQYESFRNASGTSAGDYNDLVHRVFDKQYDAVVGDVTITANRSNFVDFTLPYTVSGVSMVVPLRDQHSKNAWIFLKPLTSDLWLVSAAFFIFTGSVVWILEHRRNTEFQGTAGQQMGTVFYFSFSTLVFSHRENLVSNLSRVVVIIWVFVVLILQSSYIASLTSMLTVQQFAPTVSSFEELKNSGHNVGYLRNSFTKGLLLKLGFEETKLKPFHSPQQYQEALSNRSVAAIVDEIPYLRVFLKDYCGNYTMAGQTYKTGGFGFVFPKGSPLVSDLSRAILNLTEGDEMVEIERRWFGDQTSCTNQGSTLSSDSSSLDFNSFWGLFLITGTVSFVCCLIYLLRSAYRNRRSFRDITAEQSFRKRLISIARLLDGRSNCAPERRNDERKEIGSTMVGESPSASPYSNYQESQTSISNDTFDGGSPFSELGRSLPETRLHAEVDEGSY</sequence>
<evidence type="ECO:0000256" key="10">
    <source>
        <dbReference type="ARBA" id="ARBA00023170"/>
    </source>
</evidence>
<dbReference type="FunFam" id="3.40.190.10:FF:000103">
    <property type="entry name" value="Glutamate receptor"/>
    <property type="match status" value="1"/>
</dbReference>
<feature type="domain" description="Ionotropic glutamate receptor C-terminal" evidence="20">
    <location>
        <begin position="474"/>
        <end position="820"/>
    </location>
</feature>
<keyword evidence="5 18" id="KW-0812">Transmembrane</keyword>
<feature type="transmembrane region" description="Helical" evidence="18">
    <location>
        <begin position="843"/>
        <end position="863"/>
    </location>
</feature>
<dbReference type="Pfam" id="PF00060">
    <property type="entry name" value="Lig_chan"/>
    <property type="match status" value="1"/>
</dbReference>
<evidence type="ECO:0000313" key="21">
    <source>
        <dbReference type="EMBL" id="WOK94370.1"/>
    </source>
</evidence>
<feature type="compositionally biased region" description="Polar residues" evidence="17">
    <location>
        <begin position="920"/>
        <end position="939"/>
    </location>
</feature>
<accession>A0AAQ3JTU3</accession>
<keyword evidence="9 15" id="KW-0472">Membrane</keyword>
<dbReference type="Gene3D" id="3.40.50.2300">
    <property type="match status" value="2"/>
</dbReference>
<feature type="transmembrane region" description="Helical" evidence="18">
    <location>
        <begin position="235"/>
        <end position="252"/>
    </location>
</feature>
<evidence type="ECO:0000256" key="7">
    <source>
        <dbReference type="ARBA" id="ARBA00022989"/>
    </source>
</evidence>
<keyword evidence="22" id="KW-1185">Reference proteome</keyword>
<dbReference type="Proteomes" id="UP001327560">
    <property type="component" value="Chromosome 1"/>
</dbReference>
<evidence type="ECO:0000256" key="3">
    <source>
        <dbReference type="ARBA" id="ARBA00011095"/>
    </source>
</evidence>
<keyword evidence="11" id="KW-0325">Glycoprotein</keyword>
<evidence type="ECO:0000256" key="11">
    <source>
        <dbReference type="ARBA" id="ARBA00023180"/>
    </source>
</evidence>
<reference evidence="21 22" key="1">
    <citation type="submission" date="2023-10" db="EMBL/GenBank/DDBJ databases">
        <title>Chromosome-scale genome assembly provides insights into flower coloration mechanisms of Canna indica.</title>
        <authorList>
            <person name="Li C."/>
        </authorList>
    </citation>
    <scope>NUCLEOTIDE SEQUENCE [LARGE SCALE GENOMIC DNA]</scope>
    <source>
        <tissue evidence="21">Flower</tissue>
    </source>
</reference>
<evidence type="ECO:0000256" key="8">
    <source>
        <dbReference type="ARBA" id="ARBA00023065"/>
    </source>
</evidence>
<keyword evidence="13 15" id="KW-0407">Ion channel</keyword>
<evidence type="ECO:0000256" key="18">
    <source>
        <dbReference type="SAM" id="Phobius"/>
    </source>
</evidence>
<feature type="signal peptide" evidence="19">
    <location>
        <begin position="1"/>
        <end position="26"/>
    </location>
</feature>
<name>A0AAQ3JTU3_9LILI</name>
<evidence type="ECO:0000256" key="9">
    <source>
        <dbReference type="ARBA" id="ARBA00023136"/>
    </source>
</evidence>
<keyword evidence="7 18" id="KW-1133">Transmembrane helix</keyword>
<dbReference type="InterPro" id="IPR015683">
    <property type="entry name" value="Ionotropic_Glu_rcpt"/>
</dbReference>
<dbReference type="InterPro" id="IPR017103">
    <property type="entry name" value="Iontropic_Glu_rcpt_pln"/>
</dbReference>
<dbReference type="FunFam" id="1.10.287.70:FF:000037">
    <property type="entry name" value="Glutamate receptor"/>
    <property type="match status" value="1"/>
</dbReference>
<comment type="function">
    <text evidence="14">Glutamate-gated receptor that probably acts as a non-selective cation channel. May be involved in light-signal transduction and calcium homeostasis via the regulation of calcium influx into cells.</text>
</comment>
<evidence type="ECO:0000256" key="15">
    <source>
        <dbReference type="PIRNR" id="PIRNR037090"/>
    </source>
</evidence>
<dbReference type="Gene3D" id="1.10.287.70">
    <property type="match status" value="1"/>
</dbReference>
<feature type="chain" id="PRO_5042811425" description="Glutamate receptor" evidence="19">
    <location>
        <begin position="27"/>
        <end position="967"/>
    </location>
</feature>
<dbReference type="EMBL" id="CP136890">
    <property type="protein sequence ID" value="WOK94370.1"/>
    <property type="molecule type" value="Genomic_DNA"/>
</dbReference>
<dbReference type="FunFam" id="3.40.50.2300:FF:000188">
    <property type="entry name" value="Glutamate receptor"/>
    <property type="match status" value="1"/>
</dbReference>
<evidence type="ECO:0000256" key="16">
    <source>
        <dbReference type="PIRSR" id="PIRSR037090-50"/>
    </source>
</evidence>
<dbReference type="PANTHER" id="PTHR34836:SF1">
    <property type="entry name" value="OS09G0428600 PROTEIN"/>
    <property type="match status" value="1"/>
</dbReference>
<dbReference type="PANTHER" id="PTHR34836">
    <property type="entry name" value="OS06G0188250 PROTEIN"/>
    <property type="match status" value="1"/>
</dbReference>
<keyword evidence="10 15" id="KW-0675">Receptor</keyword>
<feature type="compositionally biased region" description="Basic and acidic residues" evidence="17">
    <location>
        <begin position="901"/>
        <end position="911"/>
    </location>
</feature>
<feature type="compositionally biased region" description="Basic and acidic residues" evidence="17">
    <location>
        <begin position="954"/>
        <end position="967"/>
    </location>
</feature>
<feature type="region of interest" description="Disordered" evidence="17">
    <location>
        <begin position="900"/>
        <end position="967"/>
    </location>
</feature>
<dbReference type="InterPro" id="IPR001828">
    <property type="entry name" value="ANF_lig-bd_rcpt"/>
</dbReference>
<keyword evidence="16" id="KW-1015">Disulfide bond</keyword>
<evidence type="ECO:0000256" key="4">
    <source>
        <dbReference type="ARBA" id="ARBA00022448"/>
    </source>
</evidence>
<dbReference type="AlphaFoldDB" id="A0AAQ3JTU3"/>
<dbReference type="Gene3D" id="3.40.190.10">
    <property type="entry name" value="Periplasmic binding protein-like II"/>
    <property type="match status" value="2"/>
</dbReference>
<evidence type="ECO:0000256" key="6">
    <source>
        <dbReference type="ARBA" id="ARBA00022729"/>
    </source>
</evidence>
<keyword evidence="12 15" id="KW-1071">Ligand-gated ion channel</keyword>
<comment type="subcellular location">
    <subcellularLocation>
        <location evidence="1">Membrane</location>
        <topology evidence="1">Multi-pass membrane protein</topology>
    </subcellularLocation>
</comment>
<dbReference type="CDD" id="cd19990">
    <property type="entry name" value="PBP1_GABAb_receptor_plant"/>
    <property type="match status" value="1"/>
</dbReference>
<evidence type="ECO:0000256" key="1">
    <source>
        <dbReference type="ARBA" id="ARBA00004141"/>
    </source>
</evidence>
<dbReference type="Pfam" id="PF01094">
    <property type="entry name" value="ANF_receptor"/>
    <property type="match status" value="1"/>
</dbReference>
<evidence type="ECO:0000256" key="2">
    <source>
        <dbReference type="ARBA" id="ARBA00008685"/>
    </source>
</evidence>
<keyword evidence="6 19" id="KW-0732">Signal</keyword>
<proteinExistence type="inferred from homology"/>
<comment type="subunit">
    <text evidence="3">May form heteromers.</text>
</comment>
<evidence type="ECO:0000259" key="20">
    <source>
        <dbReference type="SMART" id="SM00079"/>
    </source>
</evidence>
<evidence type="ECO:0000256" key="19">
    <source>
        <dbReference type="SAM" id="SignalP"/>
    </source>
</evidence>
<feature type="disulfide bond" evidence="16">
    <location>
        <begin position="768"/>
        <end position="824"/>
    </location>
</feature>
<comment type="function">
    <text evidence="15">Glutamate-gated receptor that probably acts as non-selective cation channel.</text>
</comment>
<dbReference type="CDD" id="cd13686">
    <property type="entry name" value="GluR_Plant"/>
    <property type="match status" value="1"/>
</dbReference>
<dbReference type="FunFam" id="3.40.50.2300:FF:000310">
    <property type="entry name" value="Glutamate receptor"/>
    <property type="match status" value="1"/>
</dbReference>
<evidence type="ECO:0000256" key="12">
    <source>
        <dbReference type="ARBA" id="ARBA00023286"/>
    </source>
</evidence>
<evidence type="ECO:0000313" key="22">
    <source>
        <dbReference type="Proteomes" id="UP001327560"/>
    </source>
</evidence>
<dbReference type="Pfam" id="PF10613">
    <property type="entry name" value="Lig_chan-Glu_bd"/>
    <property type="match status" value="1"/>
</dbReference>